<protein>
    <submittedName>
        <fullName evidence="1">Rhodanese-like domain-containing protein</fullName>
    </submittedName>
</protein>
<sequence length="108" mass="12646">MTFIYITATVLLLVTISFIVRKSSLKLLKQQPLEDNFCIIDIRDYISSHRSPYPGAENIPLSYLQRELRDRMKCRKEILLVTDDLRGAKIAAKIIRKKQKQAIYYIQT</sequence>
<accession>A0A838CV09</accession>
<evidence type="ECO:0000313" key="1">
    <source>
        <dbReference type="EMBL" id="MBA2175810.1"/>
    </source>
</evidence>
<name>A0A838CV09_9BACI</name>
<dbReference type="CDD" id="cd00158">
    <property type="entry name" value="RHOD"/>
    <property type="match status" value="1"/>
</dbReference>
<dbReference type="SUPFAM" id="SSF52821">
    <property type="entry name" value="Rhodanese/Cell cycle control phosphatase"/>
    <property type="match status" value="1"/>
</dbReference>
<reference evidence="1 2" key="1">
    <citation type="journal article" date="2004" name="Extremophiles">
        <title>Halobacillus locisalis sp. nov., a halophilic bacterium isolated from a marine solar saltern of the Yellow Sea in Korea.</title>
        <authorList>
            <person name="Yoon J.H."/>
            <person name="Kang K.H."/>
            <person name="Oh T.K."/>
            <person name="Park Y.H."/>
        </authorList>
    </citation>
    <scope>NUCLEOTIDE SEQUENCE [LARGE SCALE GENOMIC DNA]</scope>
    <source>
        <strain evidence="1 2">KCTC 3788</strain>
    </source>
</reference>
<dbReference type="AlphaFoldDB" id="A0A838CV09"/>
<dbReference type="Proteomes" id="UP000571017">
    <property type="component" value="Unassembled WGS sequence"/>
</dbReference>
<dbReference type="RefSeq" id="WP_181472793.1">
    <property type="nucleotide sequence ID" value="NZ_JACEFG010000002.1"/>
</dbReference>
<keyword evidence="2" id="KW-1185">Reference proteome</keyword>
<dbReference type="InterPro" id="IPR036873">
    <property type="entry name" value="Rhodanese-like_dom_sf"/>
</dbReference>
<dbReference type="Gene3D" id="3.40.250.10">
    <property type="entry name" value="Rhodanese-like domain"/>
    <property type="match status" value="1"/>
</dbReference>
<proteinExistence type="predicted"/>
<comment type="caution">
    <text evidence="1">The sequence shown here is derived from an EMBL/GenBank/DDBJ whole genome shotgun (WGS) entry which is preliminary data.</text>
</comment>
<organism evidence="1 2">
    <name type="scientific">Halobacillus locisalis</name>
    <dbReference type="NCBI Taxonomy" id="220753"/>
    <lineage>
        <taxon>Bacteria</taxon>
        <taxon>Bacillati</taxon>
        <taxon>Bacillota</taxon>
        <taxon>Bacilli</taxon>
        <taxon>Bacillales</taxon>
        <taxon>Bacillaceae</taxon>
        <taxon>Halobacillus</taxon>
    </lineage>
</organism>
<dbReference type="EMBL" id="JACEFG010000002">
    <property type="protein sequence ID" value="MBA2175810.1"/>
    <property type="molecule type" value="Genomic_DNA"/>
</dbReference>
<gene>
    <name evidence="1" type="ORF">H0266_12985</name>
</gene>
<evidence type="ECO:0000313" key="2">
    <source>
        <dbReference type="Proteomes" id="UP000571017"/>
    </source>
</evidence>